<feature type="compositionally biased region" description="Low complexity" evidence="1">
    <location>
        <begin position="406"/>
        <end position="420"/>
    </location>
</feature>
<feature type="region of interest" description="Disordered" evidence="1">
    <location>
        <begin position="766"/>
        <end position="789"/>
    </location>
</feature>
<name>A0A6F9DV88_9ASCI</name>
<organism evidence="3">
    <name type="scientific">Phallusia mammillata</name>
    <dbReference type="NCBI Taxonomy" id="59560"/>
    <lineage>
        <taxon>Eukaryota</taxon>
        <taxon>Metazoa</taxon>
        <taxon>Chordata</taxon>
        <taxon>Tunicata</taxon>
        <taxon>Ascidiacea</taxon>
        <taxon>Phlebobranchia</taxon>
        <taxon>Ascidiidae</taxon>
        <taxon>Phallusia</taxon>
    </lineage>
</organism>
<feature type="region of interest" description="Disordered" evidence="1">
    <location>
        <begin position="194"/>
        <end position="235"/>
    </location>
</feature>
<dbReference type="Pfam" id="PF09772">
    <property type="entry name" value="Tmem26"/>
    <property type="match status" value="2"/>
</dbReference>
<gene>
    <name evidence="3" type="primary">Tmem26-002</name>
</gene>
<evidence type="ECO:0000313" key="3">
    <source>
        <dbReference type="EMBL" id="CAB3267091.1"/>
    </source>
</evidence>
<evidence type="ECO:0000256" key="1">
    <source>
        <dbReference type="SAM" id="MobiDB-lite"/>
    </source>
</evidence>
<keyword evidence="2" id="KW-1133">Transmembrane helix</keyword>
<dbReference type="PANTHER" id="PTHR22168:SF7">
    <property type="entry name" value="TRANSMEMBRANE PROTEIN 26-LIKE"/>
    <property type="match status" value="1"/>
</dbReference>
<feature type="transmembrane region" description="Helical" evidence="2">
    <location>
        <begin position="564"/>
        <end position="583"/>
    </location>
</feature>
<protein>
    <submittedName>
        <fullName evidence="3">Transmembrane protein 26-like</fullName>
    </submittedName>
</protein>
<feature type="transmembrane region" description="Helical" evidence="2">
    <location>
        <begin position="38"/>
        <end position="59"/>
    </location>
</feature>
<accession>A0A6F9DV88</accession>
<proteinExistence type="evidence at transcript level"/>
<keyword evidence="2 3" id="KW-0812">Transmembrane</keyword>
<feature type="transmembrane region" description="Helical" evidence="2">
    <location>
        <begin position="627"/>
        <end position="650"/>
    </location>
</feature>
<feature type="transmembrane region" description="Helical" evidence="2">
    <location>
        <begin position="65"/>
        <end position="83"/>
    </location>
</feature>
<dbReference type="AlphaFoldDB" id="A0A6F9DV88"/>
<sequence>MREAKRNGKPATNRIKSTSTKKKISRVRRKDVGCAQKTSAVLTRVLFLLHTGIALWRVSLLYDAFYLYFLSIGVGFLLLEMVFTIAVRQGKEYKWFCPSVFFYLLSVVPCLWLLELHQLDTHMTSPLLEGGCVETIFNVTGQPAPPVFTSLPSDEETTFATGGNSRLQRSLHPLIDERHVREKRQSLSNSVRDNAFTNRTVTGKKRGRNSMMKNRKKKRKSKKRKRMRTLSSTTTLSEGLLSTPLKNLRAAPDASVSATMLKTAVQLHGSIGGNTTETAITNQTTATTVLPTIPTNITTAEPKSQTLHTIPMTAKPQASTVVPTATTTENTITPTITTQTTMASLSLQTIAPSQASTITKTTTAATTLKVTTTPTMTAKPIVATQESAKTPTAILATATTTITTTAATTTKTTSRSTSSAVEKRRSRFPDAGSVPPQTTSAVGGDDETTPTHTLNVTPFDSSPTTTTKQRLPETNKSTPPKTRSTATPTARSQTTKMTSSSTADVTTSPHSVSGSTEGKNGNNRGGIDEIGSHITEFGSNAIKYIENTSQTVNNFLNQLDPQNWLLALHQVLLFVLVIGRWLLPKGEITRDQLSQLLLVFIGVGADILEFVSETIDDDVIAVRCDPLLHYIIYAVWSWSLIQFTLVLTAAKSRKTRVGFDGDDHVTMVSNQDSCCAGSVFNNADLWGILVTMLLQDVPFLAFRLYMMIVYKQVHQMMVFFTGKNVLVVILQIYRLVVLQVERKDDSLDTATDAELQPLKGTLKRLASQARAEGSSPTGDVKNASFKSRSDGSVVVKIHLESDATLKRPRGRSRTT</sequence>
<dbReference type="InterPro" id="IPR019169">
    <property type="entry name" value="Transmembrane_26"/>
</dbReference>
<feature type="transmembrane region" description="Helical" evidence="2">
    <location>
        <begin position="595"/>
        <end position="615"/>
    </location>
</feature>
<feature type="region of interest" description="Disordered" evidence="1">
    <location>
        <begin position="406"/>
        <end position="530"/>
    </location>
</feature>
<feature type="region of interest" description="Disordered" evidence="1">
    <location>
        <begin position="1"/>
        <end position="23"/>
    </location>
</feature>
<keyword evidence="2" id="KW-0472">Membrane</keyword>
<feature type="transmembrane region" description="Helical" evidence="2">
    <location>
        <begin position="685"/>
        <end position="710"/>
    </location>
</feature>
<reference evidence="3" key="1">
    <citation type="submission" date="2020-04" db="EMBL/GenBank/DDBJ databases">
        <authorList>
            <person name="Neveu A P."/>
        </authorList>
    </citation>
    <scope>NUCLEOTIDE SEQUENCE</scope>
    <source>
        <tissue evidence="3">Whole embryo</tissue>
    </source>
</reference>
<feature type="transmembrane region" description="Helical" evidence="2">
    <location>
        <begin position="716"/>
        <end position="736"/>
    </location>
</feature>
<evidence type="ECO:0000256" key="2">
    <source>
        <dbReference type="SAM" id="Phobius"/>
    </source>
</evidence>
<dbReference type="PANTHER" id="PTHR22168">
    <property type="entry name" value="TMEM26 PROTEIN"/>
    <property type="match status" value="1"/>
</dbReference>
<feature type="compositionally biased region" description="Basic residues" evidence="1">
    <location>
        <begin position="202"/>
        <end position="228"/>
    </location>
</feature>
<feature type="compositionally biased region" description="Polar residues" evidence="1">
    <location>
        <begin position="450"/>
        <end position="522"/>
    </location>
</feature>
<feature type="transmembrane region" description="Helical" evidence="2">
    <location>
        <begin position="95"/>
        <end position="114"/>
    </location>
</feature>
<dbReference type="EMBL" id="LR791229">
    <property type="protein sequence ID" value="CAB3267091.1"/>
    <property type="molecule type" value="mRNA"/>
</dbReference>